<keyword evidence="3" id="KW-1185">Reference proteome</keyword>
<dbReference type="Pfam" id="PF13738">
    <property type="entry name" value="Pyr_redox_3"/>
    <property type="match status" value="1"/>
</dbReference>
<proteinExistence type="predicted"/>
<dbReference type="Proteomes" id="UP000184383">
    <property type="component" value="Unassembled WGS sequence"/>
</dbReference>
<dbReference type="VEuPathDB" id="FungiDB:ASPWEDRAFT_471049"/>
<dbReference type="Gene3D" id="3.50.50.60">
    <property type="entry name" value="FAD/NAD(P)-binding domain"/>
    <property type="match status" value="2"/>
</dbReference>
<dbReference type="InterPro" id="IPR050982">
    <property type="entry name" value="Auxin_biosynth/cation_transpt"/>
</dbReference>
<dbReference type="STRING" id="1073089.A0A1L9RSF4"/>
<dbReference type="InterPro" id="IPR036188">
    <property type="entry name" value="FAD/NAD-bd_sf"/>
</dbReference>
<sequence length="645" mass="70141">MSGNTNASRKDAPPRADLRTMMAQQPLPVIATGMIDAASMSGDKSTEKVRELLDNFNTALANGDAKTLEHCFFPTQAYWKDQLALTYHLRTFTTASVIAAALLETKALRGATEIVVQGTAQFIPATPSLQFIDCGILFRTSSPGATCTGKIMLLPVESQSGIQWKIWILSTMLDNLDLQREDPSLLHSAARQLKGVESFEADVFIIGGGNAAIALAARLKALGVDSVMAERNAQVGDNWALRYDCMRFHIPTSVCDLPYMSYEKRLRTPHFLSRDDLVSQVRRYVDAFNLNVITSTQIQSTLYDSLAKRWIVKFQTPDGQCIAVSKHLVQATGFGSQKPNLPSIPDRHLYQGISVHSAQYQNARQLREKGAGSALVIGSANTAFDILEDCHAAGLQTTMVVRSPTYIVPVEHICDGRALGAYDGGVEAADNIFLTIPTVVDSQISCGLFAQLAANEPTRYAALAATGFPVVDSTHPDSVLMHNLLERGGGHYVNVGGTKLLAESKAGVKAGVEPVAYTKTGLLFSDGSTLNADAIIWCTGFADKDVRTTALEILGNTSISNGNKHILGLREIANRVDPTWGVDAEGEIRGMWKRQSDLDNFWVMGGHTQLHRWHSRTLALQIKAELEGVLPPAYLETPVRISAKM</sequence>
<dbReference type="AlphaFoldDB" id="A0A1L9RSF4"/>
<dbReference type="PANTHER" id="PTHR43539:SF68">
    <property type="entry name" value="FLAVIN-BINDING MONOOXYGENASE-LIKE PROTEIN (AFU_ORTHOLOGUE AFUA_4G09220)"/>
    <property type="match status" value="1"/>
</dbReference>
<name>A0A1L9RSF4_ASPWE</name>
<dbReference type="GO" id="GO:0050660">
    <property type="term" value="F:flavin adenine dinucleotide binding"/>
    <property type="evidence" value="ECO:0007669"/>
    <property type="project" value="TreeGrafter"/>
</dbReference>
<dbReference type="GO" id="GO:0004497">
    <property type="term" value="F:monooxygenase activity"/>
    <property type="evidence" value="ECO:0007669"/>
    <property type="project" value="TreeGrafter"/>
</dbReference>
<dbReference type="OrthoDB" id="74360at2759"/>
<gene>
    <name evidence="2" type="ORF">ASPWEDRAFT_471049</name>
</gene>
<reference evidence="3" key="1">
    <citation type="journal article" date="2017" name="Genome Biol.">
        <title>Comparative genomics reveals high biological diversity and specific adaptations in the industrially and medically important fungal genus Aspergillus.</title>
        <authorList>
            <person name="de Vries R.P."/>
            <person name="Riley R."/>
            <person name="Wiebenga A."/>
            <person name="Aguilar-Osorio G."/>
            <person name="Amillis S."/>
            <person name="Uchima C.A."/>
            <person name="Anderluh G."/>
            <person name="Asadollahi M."/>
            <person name="Askin M."/>
            <person name="Barry K."/>
            <person name="Battaglia E."/>
            <person name="Bayram O."/>
            <person name="Benocci T."/>
            <person name="Braus-Stromeyer S.A."/>
            <person name="Caldana C."/>
            <person name="Canovas D."/>
            <person name="Cerqueira G.C."/>
            <person name="Chen F."/>
            <person name="Chen W."/>
            <person name="Choi C."/>
            <person name="Clum A."/>
            <person name="Dos Santos R.A."/>
            <person name="Damasio A.R."/>
            <person name="Diallinas G."/>
            <person name="Emri T."/>
            <person name="Fekete E."/>
            <person name="Flipphi M."/>
            <person name="Freyberg S."/>
            <person name="Gallo A."/>
            <person name="Gournas C."/>
            <person name="Habgood R."/>
            <person name="Hainaut M."/>
            <person name="Harispe M.L."/>
            <person name="Henrissat B."/>
            <person name="Hilden K.S."/>
            <person name="Hope R."/>
            <person name="Hossain A."/>
            <person name="Karabika E."/>
            <person name="Karaffa L."/>
            <person name="Karanyi Z."/>
            <person name="Krasevec N."/>
            <person name="Kuo A."/>
            <person name="Kusch H."/>
            <person name="LaButti K."/>
            <person name="Lagendijk E.L."/>
            <person name="Lapidus A."/>
            <person name="Levasseur A."/>
            <person name="Lindquist E."/>
            <person name="Lipzen A."/>
            <person name="Logrieco A.F."/>
            <person name="MacCabe A."/>
            <person name="Maekelae M.R."/>
            <person name="Malavazi I."/>
            <person name="Melin P."/>
            <person name="Meyer V."/>
            <person name="Mielnichuk N."/>
            <person name="Miskei M."/>
            <person name="Molnar A.P."/>
            <person name="Mule G."/>
            <person name="Ngan C.Y."/>
            <person name="Orejas M."/>
            <person name="Orosz E."/>
            <person name="Ouedraogo J.P."/>
            <person name="Overkamp K.M."/>
            <person name="Park H.-S."/>
            <person name="Perrone G."/>
            <person name="Piumi F."/>
            <person name="Punt P.J."/>
            <person name="Ram A.F."/>
            <person name="Ramon A."/>
            <person name="Rauscher S."/>
            <person name="Record E."/>
            <person name="Riano-Pachon D.M."/>
            <person name="Robert V."/>
            <person name="Roehrig J."/>
            <person name="Ruller R."/>
            <person name="Salamov A."/>
            <person name="Salih N.S."/>
            <person name="Samson R.A."/>
            <person name="Sandor E."/>
            <person name="Sanguinetti M."/>
            <person name="Schuetze T."/>
            <person name="Sepcic K."/>
            <person name="Shelest E."/>
            <person name="Sherlock G."/>
            <person name="Sophianopoulou V."/>
            <person name="Squina F.M."/>
            <person name="Sun H."/>
            <person name="Susca A."/>
            <person name="Todd R.B."/>
            <person name="Tsang A."/>
            <person name="Unkles S.E."/>
            <person name="van de Wiele N."/>
            <person name="van Rossen-Uffink D."/>
            <person name="Oliveira J.V."/>
            <person name="Vesth T.C."/>
            <person name="Visser J."/>
            <person name="Yu J.-H."/>
            <person name="Zhou M."/>
            <person name="Andersen M.R."/>
            <person name="Archer D.B."/>
            <person name="Baker S.E."/>
            <person name="Benoit I."/>
            <person name="Brakhage A.A."/>
            <person name="Braus G.H."/>
            <person name="Fischer R."/>
            <person name="Frisvad J.C."/>
            <person name="Goldman G.H."/>
            <person name="Houbraken J."/>
            <person name="Oakley B."/>
            <person name="Pocsi I."/>
            <person name="Scazzocchio C."/>
            <person name="Seiboth B."/>
            <person name="vanKuyk P.A."/>
            <person name="Wortman J."/>
            <person name="Dyer P.S."/>
            <person name="Grigoriev I.V."/>
        </authorList>
    </citation>
    <scope>NUCLEOTIDE SEQUENCE [LARGE SCALE GENOMIC DNA]</scope>
    <source>
        <strain evidence="3">DTO 134E9</strain>
    </source>
</reference>
<dbReference type="SUPFAM" id="SSF51905">
    <property type="entry name" value="FAD/NAD(P)-binding domain"/>
    <property type="match status" value="1"/>
</dbReference>
<dbReference type="RefSeq" id="XP_040691531.1">
    <property type="nucleotide sequence ID" value="XM_040836902.1"/>
</dbReference>
<accession>A0A1L9RSF4</accession>
<dbReference type="PANTHER" id="PTHR43539">
    <property type="entry name" value="FLAVIN-BINDING MONOOXYGENASE-LIKE PROTEIN (AFU_ORTHOLOGUE AFUA_4G09220)"/>
    <property type="match status" value="1"/>
</dbReference>
<evidence type="ECO:0000256" key="1">
    <source>
        <dbReference type="ARBA" id="ARBA00023002"/>
    </source>
</evidence>
<evidence type="ECO:0000313" key="2">
    <source>
        <dbReference type="EMBL" id="OJJ37855.1"/>
    </source>
</evidence>
<organism evidence="2 3">
    <name type="scientific">Aspergillus wentii DTO 134E9</name>
    <dbReference type="NCBI Taxonomy" id="1073089"/>
    <lineage>
        <taxon>Eukaryota</taxon>
        <taxon>Fungi</taxon>
        <taxon>Dikarya</taxon>
        <taxon>Ascomycota</taxon>
        <taxon>Pezizomycotina</taxon>
        <taxon>Eurotiomycetes</taxon>
        <taxon>Eurotiomycetidae</taxon>
        <taxon>Eurotiales</taxon>
        <taxon>Aspergillaceae</taxon>
        <taxon>Aspergillus</taxon>
        <taxon>Aspergillus subgen. Cremei</taxon>
    </lineage>
</organism>
<keyword evidence="1" id="KW-0560">Oxidoreductase</keyword>
<protein>
    <recommendedName>
        <fullName evidence="4">FAD/NAD(P)-binding domain-containing protein</fullName>
    </recommendedName>
</protein>
<dbReference type="GeneID" id="63752750"/>
<evidence type="ECO:0008006" key="4">
    <source>
        <dbReference type="Google" id="ProtNLM"/>
    </source>
</evidence>
<dbReference type="EMBL" id="KV878211">
    <property type="protein sequence ID" value="OJJ37855.1"/>
    <property type="molecule type" value="Genomic_DNA"/>
</dbReference>
<evidence type="ECO:0000313" key="3">
    <source>
        <dbReference type="Proteomes" id="UP000184383"/>
    </source>
</evidence>